<organism evidence="2 3">
    <name type="scientific">Microbacterium paludicola</name>
    <dbReference type="NCBI Taxonomy" id="300019"/>
    <lineage>
        <taxon>Bacteria</taxon>
        <taxon>Bacillati</taxon>
        <taxon>Actinomycetota</taxon>
        <taxon>Actinomycetes</taxon>
        <taxon>Micrococcales</taxon>
        <taxon>Microbacteriaceae</taxon>
        <taxon>Microbacterium</taxon>
    </lineage>
</organism>
<dbReference type="EMBL" id="JAVIZA010000001">
    <property type="protein sequence ID" value="MDR6168765.1"/>
    <property type="molecule type" value="Genomic_DNA"/>
</dbReference>
<accession>A0ABU1I4W6</accession>
<reference evidence="2 3" key="1">
    <citation type="submission" date="2023-08" db="EMBL/GenBank/DDBJ databases">
        <title>Functional and genomic diversity of the sorghum phyllosphere microbiome.</title>
        <authorList>
            <person name="Shade A."/>
        </authorList>
    </citation>
    <scope>NUCLEOTIDE SEQUENCE [LARGE SCALE GENOMIC DNA]</scope>
    <source>
        <strain evidence="2 3">SORGH_AS_0919</strain>
    </source>
</reference>
<keyword evidence="1" id="KW-0812">Transmembrane</keyword>
<keyword evidence="1" id="KW-1133">Transmembrane helix</keyword>
<evidence type="ECO:0000313" key="3">
    <source>
        <dbReference type="Proteomes" id="UP001260188"/>
    </source>
</evidence>
<keyword evidence="3" id="KW-1185">Reference proteome</keyword>
<proteinExistence type="predicted"/>
<evidence type="ECO:0000313" key="2">
    <source>
        <dbReference type="EMBL" id="MDR6168765.1"/>
    </source>
</evidence>
<gene>
    <name evidence="2" type="ORF">QE367_002969</name>
</gene>
<keyword evidence="1" id="KW-0472">Membrane</keyword>
<dbReference type="Proteomes" id="UP001260188">
    <property type="component" value="Unassembled WGS sequence"/>
</dbReference>
<protein>
    <submittedName>
        <fullName evidence="2">Uncharacterized protein</fullName>
    </submittedName>
</protein>
<feature type="transmembrane region" description="Helical" evidence="1">
    <location>
        <begin position="38"/>
        <end position="58"/>
    </location>
</feature>
<comment type="caution">
    <text evidence="2">The sequence shown here is derived from an EMBL/GenBank/DDBJ whole genome shotgun (WGS) entry which is preliminary data.</text>
</comment>
<evidence type="ECO:0000256" key="1">
    <source>
        <dbReference type="SAM" id="Phobius"/>
    </source>
</evidence>
<dbReference type="RefSeq" id="WP_309667721.1">
    <property type="nucleotide sequence ID" value="NZ_JAVIZA010000001.1"/>
</dbReference>
<name>A0ABU1I4W6_9MICO</name>
<sequence length="222" mass="25709">MMTSLPRGDTLGLVHWWRDVWDGWAAVWGYERWEWGTAADWVGALGTIAAFFLGFHLLRRESNEKRQQHADALLSDAKFVHDNTSGKWQLRLEAENTGDFPVSDLVVCQKGRGGPDELKYLGWSKDGRWKLKPGERSAIVIDFDDRPEKLRPYLEFKDIRGREWRRALVSDGYISQRRFYRTYWGTWLGKPNKARIRRKAGKIAFQPPLSQAEDVKPDSGDA</sequence>